<dbReference type="NCBIfam" id="NF033632">
    <property type="entry name" value="SLATT_4"/>
    <property type="match status" value="1"/>
</dbReference>
<dbReference type="Proteomes" id="UP001195963">
    <property type="component" value="Unassembled WGS sequence"/>
</dbReference>
<feature type="transmembrane region" description="Helical" evidence="1">
    <location>
        <begin position="79"/>
        <end position="99"/>
    </location>
</feature>
<feature type="transmembrane region" description="Helical" evidence="1">
    <location>
        <begin position="47"/>
        <end position="67"/>
    </location>
</feature>
<organism evidence="2 3">
    <name type="scientific">Shewanella nanhaiensis</name>
    <dbReference type="NCBI Taxonomy" id="2864872"/>
    <lineage>
        <taxon>Bacteria</taxon>
        <taxon>Pseudomonadati</taxon>
        <taxon>Pseudomonadota</taxon>
        <taxon>Gammaproteobacteria</taxon>
        <taxon>Alteromonadales</taxon>
        <taxon>Shewanellaceae</taxon>
        <taxon>Shewanella</taxon>
    </lineage>
</organism>
<proteinExistence type="predicted"/>
<keyword evidence="1" id="KW-0472">Membrane</keyword>
<reference evidence="2 3" key="1">
    <citation type="submission" date="2021-07" db="EMBL/GenBank/DDBJ databases">
        <title>Shewanella sp. nov, isolated from SCS.</title>
        <authorList>
            <person name="Cao W.R."/>
        </authorList>
    </citation>
    <scope>NUCLEOTIDE SEQUENCE [LARGE SCALE GENOMIC DNA]</scope>
    <source>
        <strain evidence="2 3">NR704-98</strain>
    </source>
</reference>
<feature type="transmembrane region" description="Helical" evidence="1">
    <location>
        <begin position="176"/>
        <end position="193"/>
    </location>
</feature>
<comment type="caution">
    <text evidence="2">The sequence shown here is derived from an EMBL/GenBank/DDBJ whole genome shotgun (WGS) entry which is preliminary data.</text>
</comment>
<evidence type="ECO:0000313" key="3">
    <source>
        <dbReference type="Proteomes" id="UP001195963"/>
    </source>
</evidence>
<gene>
    <name evidence="2" type="ORF">K0625_15640</name>
</gene>
<protein>
    <submittedName>
        <fullName evidence="2">SLATT domain-containing protein</fullName>
    </submittedName>
</protein>
<keyword evidence="1" id="KW-1133">Transmembrane helix</keyword>
<dbReference type="RefSeq" id="WP_220110541.1">
    <property type="nucleotide sequence ID" value="NZ_JAHZST010000011.1"/>
</dbReference>
<dbReference type="EMBL" id="JAHZST010000011">
    <property type="protein sequence ID" value="MBW8185093.1"/>
    <property type="molecule type" value="Genomic_DNA"/>
</dbReference>
<evidence type="ECO:0000256" key="1">
    <source>
        <dbReference type="SAM" id="Phobius"/>
    </source>
</evidence>
<evidence type="ECO:0000313" key="2">
    <source>
        <dbReference type="EMBL" id="MBW8185093.1"/>
    </source>
</evidence>
<keyword evidence="1" id="KW-0812">Transmembrane</keyword>
<name>A0ABS7E5X6_9GAMM</name>
<sequence>MTDSNGRKNSSATIDFFETLNKWLTRCQEARDGHYKRSEALFARAQVLGYALIYCTIFVTAFSFFQFSSSNDTSVSVDMFYGITNQYIVIFVGVAAAVISGTTTQSRHGERAEVHRSLAARYANLVRNVEALTLKAKTSLVNDEQTLKELDNIVTQWNYLSENSLLTVHKPERWKVFFNIILACLITGLFYLVSTSTSKSSVVETIPKANGSTVINLNCTNNELPEELVNALKMHVQLYKK</sequence>
<keyword evidence="3" id="KW-1185">Reference proteome</keyword>
<accession>A0ABS7E5X6</accession>